<name>A0A9D4PS74_RHISA</name>
<feature type="region of interest" description="Disordered" evidence="1">
    <location>
        <begin position="192"/>
        <end position="220"/>
    </location>
</feature>
<feature type="region of interest" description="Disordered" evidence="1">
    <location>
        <begin position="282"/>
        <end position="308"/>
    </location>
</feature>
<evidence type="ECO:0000256" key="1">
    <source>
        <dbReference type="SAM" id="MobiDB-lite"/>
    </source>
</evidence>
<sequence>MSSASGDPQPYDDLCPAVLARYGEIYRPLPGTREFQVSPPPKRAVPPSPHPSHDRDLPSPAMSLSRSRPATSAAVPAPDQPPNEVPNDAATFNRSTTRCVPSPPSADGPSGMPAIRTSSPTSTARDTSEPSDSTTVTLQHALESDTDIASSTIRSPIVEDSPSSSIDHHYVSTISTQCASCQQRPALTLQSTAADVRAPNQHRPNLRDAATMTEASEDEWPGSLMAEQPADATSATKADIQHADLHASPRVPPNQGKTHRSSYSSMVARRGFTVPFRTVSHTSPAPALVHPPSTPSAGTTASRATERPHQVVVGPAWARPQRTFAQFSACCASPRAARKNQWFTIVLYR</sequence>
<proteinExistence type="predicted"/>
<protein>
    <submittedName>
        <fullName evidence="2">Uncharacterized protein</fullName>
    </submittedName>
</protein>
<dbReference type="AlphaFoldDB" id="A0A9D4PS74"/>
<keyword evidence="3" id="KW-1185">Reference proteome</keyword>
<comment type="caution">
    <text evidence="2">The sequence shown here is derived from an EMBL/GenBank/DDBJ whole genome shotgun (WGS) entry which is preliminary data.</text>
</comment>
<reference evidence="2" key="2">
    <citation type="submission" date="2021-09" db="EMBL/GenBank/DDBJ databases">
        <authorList>
            <person name="Jia N."/>
            <person name="Wang J."/>
            <person name="Shi W."/>
            <person name="Du L."/>
            <person name="Sun Y."/>
            <person name="Zhan W."/>
            <person name="Jiang J."/>
            <person name="Wang Q."/>
            <person name="Zhang B."/>
            <person name="Ji P."/>
            <person name="Sakyi L.B."/>
            <person name="Cui X."/>
            <person name="Yuan T."/>
            <person name="Jiang B."/>
            <person name="Yang W."/>
            <person name="Lam T.T.-Y."/>
            <person name="Chang Q."/>
            <person name="Ding S."/>
            <person name="Wang X."/>
            <person name="Zhu J."/>
            <person name="Ruan X."/>
            <person name="Zhao L."/>
            <person name="Wei J."/>
            <person name="Que T."/>
            <person name="Du C."/>
            <person name="Cheng J."/>
            <person name="Dai P."/>
            <person name="Han X."/>
            <person name="Huang E."/>
            <person name="Gao Y."/>
            <person name="Liu J."/>
            <person name="Shao H."/>
            <person name="Ye R."/>
            <person name="Li L."/>
            <person name="Wei W."/>
            <person name="Wang X."/>
            <person name="Wang C."/>
            <person name="Huo Q."/>
            <person name="Li W."/>
            <person name="Guo W."/>
            <person name="Chen H."/>
            <person name="Chen S."/>
            <person name="Zhou L."/>
            <person name="Zhou L."/>
            <person name="Ni X."/>
            <person name="Tian J."/>
            <person name="Zhou Y."/>
            <person name="Sheng Y."/>
            <person name="Liu T."/>
            <person name="Pan Y."/>
            <person name="Xia L."/>
            <person name="Li J."/>
            <person name="Zhao F."/>
            <person name="Cao W."/>
        </authorList>
    </citation>
    <scope>NUCLEOTIDE SEQUENCE</scope>
    <source>
        <strain evidence="2">Rsan-2018</strain>
        <tissue evidence="2">Larvae</tissue>
    </source>
</reference>
<dbReference type="Proteomes" id="UP000821837">
    <property type="component" value="Chromosome 5"/>
</dbReference>
<dbReference type="EMBL" id="JABSTV010001251">
    <property type="protein sequence ID" value="KAH7950840.1"/>
    <property type="molecule type" value="Genomic_DNA"/>
</dbReference>
<feature type="compositionally biased region" description="Polar residues" evidence="1">
    <location>
        <begin position="116"/>
        <end position="138"/>
    </location>
</feature>
<feature type="region of interest" description="Disordered" evidence="1">
    <location>
        <begin position="31"/>
        <end position="167"/>
    </location>
</feature>
<gene>
    <name evidence="2" type="ORF">HPB52_002295</name>
</gene>
<evidence type="ECO:0000313" key="2">
    <source>
        <dbReference type="EMBL" id="KAH7950840.1"/>
    </source>
</evidence>
<organism evidence="2 3">
    <name type="scientific">Rhipicephalus sanguineus</name>
    <name type="common">Brown dog tick</name>
    <name type="synonym">Ixodes sanguineus</name>
    <dbReference type="NCBI Taxonomy" id="34632"/>
    <lineage>
        <taxon>Eukaryota</taxon>
        <taxon>Metazoa</taxon>
        <taxon>Ecdysozoa</taxon>
        <taxon>Arthropoda</taxon>
        <taxon>Chelicerata</taxon>
        <taxon>Arachnida</taxon>
        <taxon>Acari</taxon>
        <taxon>Parasitiformes</taxon>
        <taxon>Ixodida</taxon>
        <taxon>Ixodoidea</taxon>
        <taxon>Ixodidae</taxon>
        <taxon>Rhipicephalinae</taxon>
        <taxon>Rhipicephalus</taxon>
        <taxon>Rhipicephalus</taxon>
    </lineage>
</organism>
<evidence type="ECO:0000313" key="3">
    <source>
        <dbReference type="Proteomes" id="UP000821837"/>
    </source>
</evidence>
<feature type="compositionally biased region" description="Polar residues" evidence="1">
    <location>
        <begin position="90"/>
        <end position="99"/>
    </location>
</feature>
<feature type="compositionally biased region" description="Pro residues" evidence="1">
    <location>
        <begin position="38"/>
        <end position="50"/>
    </location>
</feature>
<reference evidence="2" key="1">
    <citation type="journal article" date="2020" name="Cell">
        <title>Large-Scale Comparative Analyses of Tick Genomes Elucidate Their Genetic Diversity and Vector Capacities.</title>
        <authorList>
            <consortium name="Tick Genome and Microbiome Consortium (TIGMIC)"/>
            <person name="Jia N."/>
            <person name="Wang J."/>
            <person name="Shi W."/>
            <person name="Du L."/>
            <person name="Sun Y."/>
            <person name="Zhan W."/>
            <person name="Jiang J.F."/>
            <person name="Wang Q."/>
            <person name="Zhang B."/>
            <person name="Ji P."/>
            <person name="Bell-Sakyi L."/>
            <person name="Cui X.M."/>
            <person name="Yuan T.T."/>
            <person name="Jiang B.G."/>
            <person name="Yang W.F."/>
            <person name="Lam T.T."/>
            <person name="Chang Q.C."/>
            <person name="Ding S.J."/>
            <person name="Wang X.J."/>
            <person name="Zhu J.G."/>
            <person name="Ruan X.D."/>
            <person name="Zhao L."/>
            <person name="Wei J.T."/>
            <person name="Ye R.Z."/>
            <person name="Que T.C."/>
            <person name="Du C.H."/>
            <person name="Zhou Y.H."/>
            <person name="Cheng J.X."/>
            <person name="Dai P.F."/>
            <person name="Guo W.B."/>
            <person name="Han X.H."/>
            <person name="Huang E.J."/>
            <person name="Li L.F."/>
            <person name="Wei W."/>
            <person name="Gao Y.C."/>
            <person name="Liu J.Z."/>
            <person name="Shao H.Z."/>
            <person name="Wang X."/>
            <person name="Wang C.C."/>
            <person name="Yang T.C."/>
            <person name="Huo Q.B."/>
            <person name="Li W."/>
            <person name="Chen H.Y."/>
            <person name="Chen S.E."/>
            <person name="Zhou L.G."/>
            <person name="Ni X.B."/>
            <person name="Tian J.H."/>
            <person name="Sheng Y."/>
            <person name="Liu T."/>
            <person name="Pan Y.S."/>
            <person name="Xia L.Y."/>
            <person name="Li J."/>
            <person name="Zhao F."/>
            <person name="Cao W.C."/>
        </authorList>
    </citation>
    <scope>NUCLEOTIDE SEQUENCE</scope>
    <source>
        <strain evidence="2">Rsan-2018</strain>
    </source>
</reference>
<accession>A0A9D4PS74</accession>